<dbReference type="SUPFAM" id="SSF48452">
    <property type="entry name" value="TPR-like"/>
    <property type="match status" value="1"/>
</dbReference>
<keyword evidence="3" id="KW-0732">Signal</keyword>
<accession>A0A3E1Y235</accession>
<evidence type="ECO:0000313" key="8">
    <source>
        <dbReference type="EMBL" id="RFS18686.1"/>
    </source>
</evidence>
<dbReference type="Pfam" id="PF07980">
    <property type="entry name" value="SusD_RagB"/>
    <property type="match status" value="1"/>
</dbReference>
<evidence type="ECO:0000256" key="1">
    <source>
        <dbReference type="ARBA" id="ARBA00004442"/>
    </source>
</evidence>
<evidence type="ECO:0000313" key="9">
    <source>
        <dbReference type="Proteomes" id="UP000260644"/>
    </source>
</evidence>
<dbReference type="PROSITE" id="PS51257">
    <property type="entry name" value="PROKAR_LIPOPROTEIN"/>
    <property type="match status" value="1"/>
</dbReference>
<sequence>MLVSKNLFQSEHMKKMRLLFNIGMVGCMLTLGSCEKQIFKEPYAYLSPADAFSTPDKISKAATGMYDQLQNANFFGGRVLVYADIRGIDAGVPAYFGDVPKFNTLLSTNSYVNDAWRGAYRTIYEVNVFLKNLAANPGKVSDAQAAQYTAEGKFIRSLVYFYLVNLWAQPYKFTSGASHLGVPLILTASDDPFSASNQVPRNTVAEVYNQIEKDLLEAEAALNYPNNTRAFADVARATKGAAQGLLMRLYLYKGDYQKALDYANKLITSGKYAMNTDGPATAFRNFTTNESIFSVGMSGGDNPNTNNALGQHYSPDGRGDIAISPDYVNLMEATDKRRTDLVRTYAPAPGTLWSTKYVGVADWVPVLRYSEVLLTKAEALANLNTAVDADAVALVNLVRSRSNATPIAAPATKQGLINAVILERRIELAFEGQGILDFLRTGRNIPAHATVNEQAYGSDYVVFPIPKYETDMNLKLDQNHGY</sequence>
<dbReference type="InterPro" id="IPR012944">
    <property type="entry name" value="SusD_RagB_dom"/>
</dbReference>
<dbReference type="EMBL" id="QPMM01000020">
    <property type="protein sequence ID" value="RFS18686.1"/>
    <property type="molecule type" value="Genomic_DNA"/>
</dbReference>
<evidence type="ECO:0000259" key="7">
    <source>
        <dbReference type="Pfam" id="PF14322"/>
    </source>
</evidence>
<organism evidence="8 9">
    <name type="scientific">Chitinophaga silvatica</name>
    <dbReference type="NCBI Taxonomy" id="2282649"/>
    <lineage>
        <taxon>Bacteria</taxon>
        <taxon>Pseudomonadati</taxon>
        <taxon>Bacteroidota</taxon>
        <taxon>Chitinophagia</taxon>
        <taxon>Chitinophagales</taxon>
        <taxon>Chitinophagaceae</taxon>
        <taxon>Chitinophaga</taxon>
    </lineage>
</organism>
<feature type="domain" description="RagB/SusD" evidence="6">
    <location>
        <begin position="362"/>
        <end position="482"/>
    </location>
</feature>
<evidence type="ECO:0000259" key="6">
    <source>
        <dbReference type="Pfam" id="PF07980"/>
    </source>
</evidence>
<name>A0A3E1Y235_9BACT</name>
<comment type="subcellular location">
    <subcellularLocation>
        <location evidence="1">Cell outer membrane</location>
    </subcellularLocation>
</comment>
<dbReference type="InterPro" id="IPR033985">
    <property type="entry name" value="SusD-like_N"/>
</dbReference>
<dbReference type="AlphaFoldDB" id="A0A3E1Y235"/>
<dbReference type="Pfam" id="PF14322">
    <property type="entry name" value="SusD-like_3"/>
    <property type="match status" value="1"/>
</dbReference>
<comment type="similarity">
    <text evidence="2">Belongs to the SusD family.</text>
</comment>
<proteinExistence type="inferred from homology"/>
<evidence type="ECO:0000256" key="3">
    <source>
        <dbReference type="ARBA" id="ARBA00022729"/>
    </source>
</evidence>
<reference evidence="8 9" key="1">
    <citation type="submission" date="2018-07" db="EMBL/GenBank/DDBJ databases">
        <title>Chitinophaga K2CV101002-2 sp. nov., isolated from a monsoon evergreen broad-leaved forest soil.</title>
        <authorList>
            <person name="Lv Y."/>
        </authorList>
    </citation>
    <scope>NUCLEOTIDE SEQUENCE [LARGE SCALE GENOMIC DNA]</scope>
    <source>
        <strain evidence="8 9">GDMCC 1.1288</strain>
    </source>
</reference>
<dbReference type="GO" id="GO:0009279">
    <property type="term" value="C:cell outer membrane"/>
    <property type="evidence" value="ECO:0007669"/>
    <property type="project" value="UniProtKB-SubCell"/>
</dbReference>
<evidence type="ECO:0000256" key="5">
    <source>
        <dbReference type="ARBA" id="ARBA00023237"/>
    </source>
</evidence>
<dbReference type="Gene3D" id="1.25.40.390">
    <property type="match status" value="1"/>
</dbReference>
<keyword evidence="5" id="KW-0998">Cell outer membrane</keyword>
<dbReference type="CDD" id="cd08977">
    <property type="entry name" value="SusD"/>
    <property type="match status" value="1"/>
</dbReference>
<keyword evidence="9" id="KW-1185">Reference proteome</keyword>
<dbReference type="Proteomes" id="UP000260644">
    <property type="component" value="Unassembled WGS sequence"/>
</dbReference>
<evidence type="ECO:0000256" key="4">
    <source>
        <dbReference type="ARBA" id="ARBA00023136"/>
    </source>
</evidence>
<protein>
    <submittedName>
        <fullName evidence="8">RagB/SusD family nutrient uptake outer membrane protein</fullName>
    </submittedName>
</protein>
<feature type="domain" description="SusD-like N-terminal" evidence="7">
    <location>
        <begin position="103"/>
        <end position="251"/>
    </location>
</feature>
<dbReference type="InterPro" id="IPR011990">
    <property type="entry name" value="TPR-like_helical_dom_sf"/>
</dbReference>
<comment type="caution">
    <text evidence="8">The sequence shown here is derived from an EMBL/GenBank/DDBJ whole genome shotgun (WGS) entry which is preliminary data.</text>
</comment>
<evidence type="ECO:0000256" key="2">
    <source>
        <dbReference type="ARBA" id="ARBA00006275"/>
    </source>
</evidence>
<keyword evidence="4" id="KW-0472">Membrane</keyword>
<gene>
    <name evidence="8" type="ORF">DVR12_26950</name>
</gene>